<feature type="transmembrane region" description="Helical" evidence="11">
    <location>
        <begin position="76"/>
        <end position="95"/>
    </location>
</feature>
<keyword evidence="5" id="KW-0406">Ion transport</keyword>
<evidence type="ECO:0000313" key="14">
    <source>
        <dbReference type="EMBL" id="RTZ81189.1"/>
    </source>
</evidence>
<evidence type="ECO:0000259" key="12">
    <source>
        <dbReference type="PROSITE" id="PS51371"/>
    </source>
</evidence>
<comment type="subcellular location">
    <subcellularLocation>
        <location evidence="1">Membrane</location>
        <topology evidence="1">Multi-pass membrane protein</topology>
    </subcellularLocation>
</comment>
<feature type="domain" description="CBS" evidence="12">
    <location>
        <begin position="530"/>
        <end position="585"/>
    </location>
</feature>
<gene>
    <name evidence="16" type="ORF">DSY93_04970</name>
    <name evidence="15" type="ORF">DSY96_02070</name>
    <name evidence="14" type="ORF">DSY97_01500</name>
    <name evidence="13" type="ORF">DSY98_04165</name>
</gene>
<dbReference type="SUPFAM" id="SSF81340">
    <property type="entry name" value="Clc chloride channel"/>
    <property type="match status" value="1"/>
</dbReference>
<dbReference type="SMART" id="SM00116">
    <property type="entry name" value="CBS"/>
    <property type="match status" value="2"/>
</dbReference>
<feature type="transmembrane region" description="Helical" evidence="11">
    <location>
        <begin position="348"/>
        <end position="367"/>
    </location>
</feature>
<dbReference type="InterPro" id="IPR014743">
    <property type="entry name" value="Cl-channel_core"/>
</dbReference>
<dbReference type="InterPro" id="IPR000644">
    <property type="entry name" value="CBS_dom"/>
</dbReference>
<feature type="transmembrane region" description="Helical" evidence="11">
    <location>
        <begin position="411"/>
        <end position="431"/>
    </location>
</feature>
<dbReference type="EMBL" id="QNZH01000139">
    <property type="protein sequence ID" value="RTZ90271.1"/>
    <property type="molecule type" value="Genomic_DNA"/>
</dbReference>
<dbReference type="CDD" id="cd00400">
    <property type="entry name" value="Voltage_gated_ClC"/>
    <property type="match status" value="1"/>
</dbReference>
<sequence>MNNFKKHWQRKLNKFLSRGLAGSDTDLLSRYQAVSAREAVVMMTAALAIGLGCGVLAVGLNWSVHSLRLFISDLDLGWRAIFFPALGAGIAVFLVRSLMHDSAGHGVSDVIKAIAMGSEGLRRRMIFSRFFGSFLTVGSGGSTGLEGPIVSIGAALGSTLGRWLNMNERHKKLLVGYGAAGAVAGIFNAPLTGLIFSLEIIIGEWTYLTILPTIIAAVSATELSRWITGNKIAFFQEIAGFSLTSLLACFVLGALTGVISILFARSLLLWEKFFTKVSLHHWIRAAIGGLFVGTLGFFMPEVLSEGYSATQVFLTDSIRPELAFVLLFVLLKFLACGMTLGSGGIGGVFAPSLVIGSGVGLAFGMIMHSLPLDGVAEDAAFALAGMAGMVAGVMHGPLTGIFLVMEVTRGYSMILPLMLTASSAMVVSSFFEIGSVYTQDLIKQGSLIKRGTDRYLLHHLNIGDILDKDFITIREDLLLRNFIEEFKKARRNYFPVLNKENKCVGVVFLDDIRPHLFDRSLYDLVTMGSVMRNLPLISLNEPISAALDKFETSKAWSLPVVEGDQFLGMLSKSTLFDHYRRELQIQSI</sequence>
<name>A0A432GBV8_9DELT</name>
<dbReference type="Proteomes" id="UP000288322">
    <property type="component" value="Unassembled WGS sequence"/>
</dbReference>
<feature type="transmembrane region" description="Helical" evidence="11">
    <location>
        <begin position="39"/>
        <end position="64"/>
    </location>
</feature>
<feature type="transmembrane region" description="Helical" evidence="11">
    <location>
        <begin position="239"/>
        <end position="270"/>
    </location>
</feature>
<dbReference type="EMBL" id="QNZM01000160">
    <property type="protein sequence ID" value="RTZ80555.1"/>
    <property type="molecule type" value="Genomic_DNA"/>
</dbReference>
<evidence type="ECO:0000256" key="5">
    <source>
        <dbReference type="ARBA" id="ARBA00023065"/>
    </source>
</evidence>
<keyword evidence="10" id="KW-0129">CBS domain</keyword>
<accession>A0A432GBV8</accession>
<feature type="transmembrane region" description="Helical" evidence="11">
    <location>
        <begin position="205"/>
        <end position="227"/>
    </location>
</feature>
<dbReference type="AlphaFoldDB" id="A0A432GBV8"/>
<dbReference type="EMBL" id="QNZL01000044">
    <property type="protein sequence ID" value="RTZ81189.1"/>
    <property type="molecule type" value="Genomic_DNA"/>
</dbReference>
<keyword evidence="8" id="KW-0868">Chloride</keyword>
<proteinExistence type="predicted"/>
<dbReference type="Proteomes" id="UP000286801">
    <property type="component" value="Unassembled WGS sequence"/>
</dbReference>
<evidence type="ECO:0000256" key="6">
    <source>
        <dbReference type="ARBA" id="ARBA00023136"/>
    </source>
</evidence>
<evidence type="ECO:0000256" key="3">
    <source>
        <dbReference type="ARBA" id="ARBA00022692"/>
    </source>
</evidence>
<comment type="caution">
    <text evidence="14">The sequence shown here is derived from an EMBL/GenBank/DDBJ whole genome shotgun (WGS) entry which is preliminary data.</text>
</comment>
<feature type="transmembrane region" description="Helical" evidence="11">
    <location>
        <begin position="130"/>
        <end position="154"/>
    </location>
</feature>
<dbReference type="Gene3D" id="1.10.3080.10">
    <property type="entry name" value="Clc chloride channel"/>
    <property type="match status" value="1"/>
</dbReference>
<evidence type="ECO:0000313" key="13">
    <source>
        <dbReference type="EMBL" id="RTZ80555.1"/>
    </source>
</evidence>
<feature type="transmembrane region" description="Helical" evidence="11">
    <location>
        <begin position="174"/>
        <end position="198"/>
    </location>
</feature>
<evidence type="ECO:0000313" key="16">
    <source>
        <dbReference type="EMBL" id="RTZ90271.1"/>
    </source>
</evidence>
<dbReference type="GO" id="GO:0005254">
    <property type="term" value="F:chloride channel activity"/>
    <property type="evidence" value="ECO:0007669"/>
    <property type="project" value="UniProtKB-KW"/>
</dbReference>
<dbReference type="InterPro" id="IPR001807">
    <property type="entry name" value="ClC"/>
</dbReference>
<evidence type="ECO:0000256" key="4">
    <source>
        <dbReference type="ARBA" id="ARBA00022989"/>
    </source>
</evidence>
<evidence type="ECO:0000256" key="2">
    <source>
        <dbReference type="ARBA" id="ARBA00022448"/>
    </source>
</evidence>
<feature type="transmembrane region" description="Helical" evidence="11">
    <location>
        <begin position="379"/>
        <end position="404"/>
    </location>
</feature>
<dbReference type="GO" id="GO:0034707">
    <property type="term" value="C:chloride channel complex"/>
    <property type="evidence" value="ECO:0007669"/>
    <property type="project" value="UniProtKB-KW"/>
</dbReference>
<keyword evidence="4 11" id="KW-1133">Transmembrane helix</keyword>
<evidence type="ECO:0000256" key="11">
    <source>
        <dbReference type="SAM" id="Phobius"/>
    </source>
</evidence>
<evidence type="ECO:0000256" key="7">
    <source>
        <dbReference type="ARBA" id="ARBA00023173"/>
    </source>
</evidence>
<organism evidence="14 18">
    <name type="scientific">SAR324 cluster bacterium</name>
    <dbReference type="NCBI Taxonomy" id="2024889"/>
    <lineage>
        <taxon>Bacteria</taxon>
        <taxon>Deltaproteobacteria</taxon>
        <taxon>SAR324 cluster</taxon>
    </lineage>
</organism>
<evidence type="ECO:0000256" key="1">
    <source>
        <dbReference type="ARBA" id="ARBA00004141"/>
    </source>
</evidence>
<evidence type="ECO:0000256" key="8">
    <source>
        <dbReference type="ARBA" id="ARBA00023214"/>
    </source>
</evidence>
<dbReference type="InterPro" id="IPR046342">
    <property type="entry name" value="CBS_dom_sf"/>
</dbReference>
<dbReference type="SUPFAM" id="SSF54631">
    <property type="entry name" value="CBS-domain pair"/>
    <property type="match status" value="1"/>
</dbReference>
<dbReference type="PROSITE" id="PS51371">
    <property type="entry name" value="CBS"/>
    <property type="match status" value="2"/>
</dbReference>
<dbReference type="PANTHER" id="PTHR43427:SF6">
    <property type="entry name" value="CHLORIDE CHANNEL PROTEIN CLC-E"/>
    <property type="match status" value="1"/>
</dbReference>
<keyword evidence="7" id="KW-0869">Chloride channel</keyword>
<feature type="domain" description="CBS" evidence="12">
    <location>
        <begin position="466"/>
        <end position="524"/>
    </location>
</feature>
<evidence type="ECO:0000313" key="15">
    <source>
        <dbReference type="EMBL" id="RTZ86897.1"/>
    </source>
</evidence>
<protein>
    <recommendedName>
        <fullName evidence="12">CBS domain-containing protein</fullName>
    </recommendedName>
</protein>
<dbReference type="EMBL" id="QNZK01000077">
    <property type="protein sequence ID" value="RTZ86897.1"/>
    <property type="molecule type" value="Genomic_DNA"/>
</dbReference>
<keyword evidence="2" id="KW-0813">Transport</keyword>
<evidence type="ECO:0000313" key="18">
    <source>
        <dbReference type="Proteomes" id="UP000286801"/>
    </source>
</evidence>
<dbReference type="PANTHER" id="PTHR43427">
    <property type="entry name" value="CHLORIDE CHANNEL PROTEIN CLC-E"/>
    <property type="match status" value="1"/>
</dbReference>
<keyword evidence="9" id="KW-0407">Ion channel</keyword>
<feature type="transmembrane region" description="Helical" evidence="11">
    <location>
        <begin position="322"/>
        <end position="341"/>
    </location>
</feature>
<dbReference type="Proteomes" id="UP000286732">
    <property type="component" value="Unassembled WGS sequence"/>
</dbReference>
<dbReference type="Pfam" id="PF00654">
    <property type="entry name" value="Voltage_CLC"/>
    <property type="match status" value="1"/>
</dbReference>
<evidence type="ECO:0000313" key="17">
    <source>
        <dbReference type="Proteomes" id="UP000286732"/>
    </source>
</evidence>
<feature type="transmembrane region" description="Helical" evidence="11">
    <location>
        <begin position="282"/>
        <end position="302"/>
    </location>
</feature>
<dbReference type="InterPro" id="IPR050368">
    <property type="entry name" value="ClC-type_chloride_channel"/>
</dbReference>
<dbReference type="PRINTS" id="PR00762">
    <property type="entry name" value="CLCHANNEL"/>
</dbReference>
<dbReference type="Pfam" id="PF00571">
    <property type="entry name" value="CBS"/>
    <property type="match status" value="2"/>
</dbReference>
<evidence type="ECO:0000256" key="10">
    <source>
        <dbReference type="PROSITE-ProRule" id="PRU00703"/>
    </source>
</evidence>
<keyword evidence="6 11" id="KW-0472">Membrane</keyword>
<evidence type="ECO:0000256" key="9">
    <source>
        <dbReference type="ARBA" id="ARBA00023303"/>
    </source>
</evidence>
<dbReference type="Gene3D" id="3.10.580.10">
    <property type="entry name" value="CBS-domain"/>
    <property type="match status" value="1"/>
</dbReference>
<dbReference type="Proteomes" id="UP000287917">
    <property type="component" value="Unassembled WGS sequence"/>
</dbReference>
<reference evidence="17 18" key="1">
    <citation type="submission" date="2018-06" db="EMBL/GenBank/DDBJ databases">
        <title>Combined omics and stable isotope probing to characterize newly discovered Mariana Back-Arc vent microbial communities.</title>
        <authorList>
            <person name="Trembath-Reichert E."/>
            <person name="Huber J.A."/>
        </authorList>
    </citation>
    <scope>NUCLEOTIDE SEQUENCE [LARGE SCALE GENOMIC DNA]</scope>
    <source>
        <strain evidence="16">MAG 151</strain>
        <strain evidence="15">MAG 58</strain>
        <strain evidence="14">MAG 63_1</strain>
        <strain evidence="13">MAG 63_2</strain>
    </source>
</reference>
<keyword evidence="3 11" id="KW-0812">Transmembrane</keyword>